<keyword evidence="3" id="KW-0687">Ribonucleoprotein</keyword>
<gene>
    <name evidence="6" type="ORF">UR42_C0029G0016</name>
</gene>
<dbReference type="Pfam" id="PF16320">
    <property type="entry name" value="Ribosomal_L12_N"/>
    <property type="match status" value="1"/>
</dbReference>
<proteinExistence type="inferred from homology"/>
<evidence type="ECO:0000259" key="5">
    <source>
        <dbReference type="Pfam" id="PF16320"/>
    </source>
</evidence>
<feature type="domain" description="Large ribosomal subunit protein bL12 oligomerization" evidence="5">
    <location>
        <begin position="10"/>
        <end position="42"/>
    </location>
</feature>
<accession>A0A0G0D4B0</accession>
<comment type="similarity">
    <text evidence="1">Belongs to the bacterial ribosomal protein bL12 family.</text>
</comment>
<comment type="caution">
    <text evidence="6">The sequence shown here is derived from an EMBL/GenBank/DDBJ whole genome shotgun (WGS) entry which is preliminary data.</text>
</comment>
<reference evidence="6 7" key="1">
    <citation type="journal article" date="2015" name="Nature">
        <title>rRNA introns, odd ribosomes, and small enigmatic genomes across a large radiation of phyla.</title>
        <authorList>
            <person name="Brown C.T."/>
            <person name="Hug L.A."/>
            <person name="Thomas B.C."/>
            <person name="Sharon I."/>
            <person name="Castelle C.J."/>
            <person name="Singh A."/>
            <person name="Wilkins M.J."/>
            <person name="Williams K.H."/>
            <person name="Banfield J.F."/>
        </authorList>
    </citation>
    <scope>NUCLEOTIDE SEQUENCE [LARGE SCALE GENOMIC DNA]</scope>
</reference>
<dbReference type="GO" id="GO:0005840">
    <property type="term" value="C:ribosome"/>
    <property type="evidence" value="ECO:0007669"/>
    <property type="project" value="UniProtKB-KW"/>
</dbReference>
<dbReference type="SUPFAM" id="SSF48300">
    <property type="entry name" value="Ribosomal protein L7/12, oligomerisation (N-terminal) domain"/>
    <property type="match status" value="1"/>
</dbReference>
<evidence type="ECO:0000313" key="7">
    <source>
        <dbReference type="Proteomes" id="UP000034045"/>
    </source>
</evidence>
<evidence type="ECO:0000256" key="4">
    <source>
        <dbReference type="ARBA" id="ARBA00035412"/>
    </source>
</evidence>
<protein>
    <recommendedName>
        <fullName evidence="4">50S ribosomal protein L7/L12</fullName>
    </recommendedName>
</protein>
<dbReference type="EMBL" id="LBPD01000029">
    <property type="protein sequence ID" value="KKP50352.1"/>
    <property type="molecule type" value="Genomic_DNA"/>
</dbReference>
<evidence type="ECO:0000256" key="3">
    <source>
        <dbReference type="ARBA" id="ARBA00023274"/>
    </source>
</evidence>
<dbReference type="AlphaFoldDB" id="A0A0G0D4B0"/>
<evidence type="ECO:0000313" key="6">
    <source>
        <dbReference type="EMBL" id="KKP50352.1"/>
    </source>
</evidence>
<dbReference type="InterPro" id="IPR008932">
    <property type="entry name" value="Ribosomal_bL12_oligo"/>
</dbReference>
<dbReference type="InterPro" id="IPR036235">
    <property type="entry name" value="Ribosomal_bL12_oligo_N_sf"/>
</dbReference>
<dbReference type="Gene3D" id="1.20.5.710">
    <property type="entry name" value="Single helix bin"/>
    <property type="match status" value="1"/>
</dbReference>
<name>A0A0G0D4B0_9BACT</name>
<keyword evidence="2" id="KW-0689">Ribosomal protein</keyword>
<organism evidence="6 7">
    <name type="scientific">Candidatus Roizmanbacteria bacterium GW2011_GWA2_33_33</name>
    <dbReference type="NCBI Taxonomy" id="1618476"/>
    <lineage>
        <taxon>Bacteria</taxon>
        <taxon>Candidatus Roizmaniibacteriota</taxon>
    </lineage>
</organism>
<dbReference type="GO" id="GO:1990904">
    <property type="term" value="C:ribonucleoprotein complex"/>
    <property type="evidence" value="ECO:0007669"/>
    <property type="project" value="UniProtKB-KW"/>
</dbReference>
<dbReference type="GO" id="GO:0006412">
    <property type="term" value="P:translation"/>
    <property type="evidence" value="ECO:0007669"/>
    <property type="project" value="InterPro"/>
</dbReference>
<evidence type="ECO:0000256" key="1">
    <source>
        <dbReference type="ARBA" id="ARBA00007197"/>
    </source>
</evidence>
<dbReference type="Proteomes" id="UP000034045">
    <property type="component" value="Unassembled WGS sequence"/>
</dbReference>
<sequence>MSEIKLSEKLNKIAKEIETLTVVEMAELAKYLEEKFGVSAMPETIN</sequence>
<dbReference type="GO" id="GO:0003735">
    <property type="term" value="F:structural constituent of ribosome"/>
    <property type="evidence" value="ECO:0007669"/>
    <property type="project" value="InterPro"/>
</dbReference>
<evidence type="ECO:0000256" key="2">
    <source>
        <dbReference type="ARBA" id="ARBA00022980"/>
    </source>
</evidence>